<accession>A0A939PK17</accession>
<organism evidence="1 2">
    <name type="scientific">Actinomadura barringtoniae</name>
    <dbReference type="NCBI Taxonomy" id="1427535"/>
    <lineage>
        <taxon>Bacteria</taxon>
        <taxon>Bacillati</taxon>
        <taxon>Actinomycetota</taxon>
        <taxon>Actinomycetes</taxon>
        <taxon>Streptosporangiales</taxon>
        <taxon>Thermomonosporaceae</taxon>
        <taxon>Actinomadura</taxon>
    </lineage>
</organism>
<protein>
    <submittedName>
        <fullName evidence="1">Uncharacterized protein</fullName>
    </submittedName>
</protein>
<sequence length="248" mass="27894">MLRVYDHRFLAMDGAQRGRLMSGTRQVLGEDGLNDAARAVLPVRYRLRAFCIQHGLQDELERLIREELDGHEVGAVVVGGRVYAVYPYLRGVPRQDADVTSEVGLRHRLDEASWQGKRVRVRGVAAIERIEARETKVELILRERRSRVEHRFPADASASGGFEVEADMALPGPGRWDARVAASALGVTREARFGTVRADRLDTESQRRALTSNLASTIYFTKGGYLAVVVRNQKPAPLRAKLRRRLLR</sequence>
<evidence type="ECO:0000313" key="2">
    <source>
        <dbReference type="Proteomes" id="UP000669179"/>
    </source>
</evidence>
<dbReference type="EMBL" id="JAGEOJ010000010">
    <property type="protein sequence ID" value="MBO2450604.1"/>
    <property type="molecule type" value="Genomic_DNA"/>
</dbReference>
<dbReference type="AlphaFoldDB" id="A0A939PK17"/>
<reference evidence="1" key="1">
    <citation type="submission" date="2021-03" db="EMBL/GenBank/DDBJ databases">
        <authorList>
            <person name="Kanchanasin P."/>
            <person name="Saeng-In P."/>
            <person name="Phongsopitanun W."/>
            <person name="Yuki M."/>
            <person name="Kudo T."/>
            <person name="Ohkuma M."/>
            <person name="Tanasupawat S."/>
        </authorList>
    </citation>
    <scope>NUCLEOTIDE SEQUENCE</scope>
    <source>
        <strain evidence="1">GKU 128</strain>
    </source>
</reference>
<evidence type="ECO:0000313" key="1">
    <source>
        <dbReference type="EMBL" id="MBO2450604.1"/>
    </source>
</evidence>
<name>A0A939PK17_9ACTN</name>
<comment type="caution">
    <text evidence="1">The sequence shown here is derived from an EMBL/GenBank/DDBJ whole genome shotgun (WGS) entry which is preliminary data.</text>
</comment>
<proteinExistence type="predicted"/>
<dbReference type="Proteomes" id="UP000669179">
    <property type="component" value="Unassembled WGS sequence"/>
</dbReference>
<gene>
    <name evidence="1" type="ORF">J4573_26110</name>
</gene>
<keyword evidence="2" id="KW-1185">Reference proteome</keyword>